<organism evidence="12 13">
    <name type="scientific">Candidatus Terasakiella magnetica</name>
    <dbReference type="NCBI Taxonomy" id="1867952"/>
    <lineage>
        <taxon>Bacteria</taxon>
        <taxon>Pseudomonadati</taxon>
        <taxon>Pseudomonadota</taxon>
        <taxon>Alphaproteobacteria</taxon>
        <taxon>Rhodospirillales</taxon>
        <taxon>Terasakiellaceae</taxon>
        <taxon>Terasakiella</taxon>
    </lineage>
</organism>
<dbReference type="Pfam" id="PF18317">
    <property type="entry name" value="SDH_C"/>
    <property type="match status" value="1"/>
</dbReference>
<keyword evidence="5 8" id="KW-0560">Oxidoreductase</keyword>
<keyword evidence="3 8" id="KW-0028">Amino-acid biosynthesis</keyword>
<dbReference type="InterPro" id="IPR036291">
    <property type="entry name" value="NAD(P)-bd_dom_sf"/>
</dbReference>
<feature type="binding site" evidence="8">
    <location>
        <begin position="20"/>
        <end position="22"/>
    </location>
    <ligand>
        <name>shikimate</name>
        <dbReference type="ChEBI" id="CHEBI:36208"/>
    </ligand>
</feature>
<dbReference type="SUPFAM" id="SSF51735">
    <property type="entry name" value="NAD(P)-binding Rossmann-fold domains"/>
    <property type="match status" value="1"/>
</dbReference>
<dbReference type="GO" id="GO:0050661">
    <property type="term" value="F:NADP binding"/>
    <property type="evidence" value="ECO:0007669"/>
    <property type="project" value="InterPro"/>
</dbReference>
<dbReference type="CDD" id="cd01065">
    <property type="entry name" value="NAD_bind_Shikimate_DH"/>
    <property type="match status" value="1"/>
</dbReference>
<evidence type="ECO:0000256" key="1">
    <source>
        <dbReference type="ARBA" id="ARBA00004871"/>
    </source>
</evidence>
<dbReference type="SUPFAM" id="SSF53223">
    <property type="entry name" value="Aminoacid dehydrogenase-like, N-terminal domain"/>
    <property type="match status" value="1"/>
</dbReference>
<protein>
    <recommendedName>
        <fullName evidence="2 8">Shikimate dehydrogenase (NADP(+))</fullName>
        <shortName evidence="8">SDH</shortName>
        <ecNumber evidence="2 8">1.1.1.25</ecNumber>
    </recommendedName>
</protein>
<evidence type="ECO:0000256" key="4">
    <source>
        <dbReference type="ARBA" id="ARBA00022857"/>
    </source>
</evidence>
<dbReference type="InterPro" id="IPR011342">
    <property type="entry name" value="Shikimate_DH"/>
</dbReference>
<evidence type="ECO:0000259" key="9">
    <source>
        <dbReference type="Pfam" id="PF01488"/>
    </source>
</evidence>
<dbReference type="InterPro" id="IPR046346">
    <property type="entry name" value="Aminoacid_DH-like_N_sf"/>
</dbReference>
<evidence type="ECO:0000313" key="13">
    <source>
        <dbReference type="Proteomes" id="UP000231658"/>
    </source>
</evidence>
<dbReference type="FunFam" id="3.40.50.10860:FF:000006">
    <property type="entry name" value="Shikimate dehydrogenase (NADP(+))"/>
    <property type="match status" value="1"/>
</dbReference>
<evidence type="ECO:0000256" key="5">
    <source>
        <dbReference type="ARBA" id="ARBA00023002"/>
    </source>
</evidence>
<dbReference type="GO" id="GO:0019632">
    <property type="term" value="P:shikimate metabolic process"/>
    <property type="evidence" value="ECO:0007669"/>
    <property type="project" value="InterPro"/>
</dbReference>
<name>A0A1C3RGF7_9PROT</name>
<dbReference type="OrthoDB" id="9792692at2"/>
<dbReference type="STRING" id="1867952.MTBPR1_20189"/>
<keyword evidence="4 8" id="KW-0521">NADP</keyword>
<sequence>MILTGKAAVAGVMGWPVTHSKSPRLHGFWLEKYGIDGTYIPMEVTPDNFAKAVHGMQAAGMRGCNVTVPHKEKALKIADDASARAHKIGAANTLVFKEDGSIYADNTDGFGFMENLKAGAPDWDLKAGPAVVLGAGGAARAVLVALAEAGCPEIRLTNRTKERAINLADELDHTIHVVDWNEREESLAGCNLLTNTTTLGMTGQHLLEIDIFDMPKTALVSDIVYAPLMTNLLEKAHVHGCSVVDGLGMLLHQARPGFKEWFGTDPEVDAKLREFVLAEDE</sequence>
<dbReference type="NCBIfam" id="TIGR00507">
    <property type="entry name" value="aroE"/>
    <property type="match status" value="1"/>
</dbReference>
<dbReference type="Gene3D" id="3.40.50.720">
    <property type="entry name" value="NAD(P)-binding Rossmann-like Domain"/>
    <property type="match status" value="1"/>
</dbReference>
<evidence type="ECO:0000256" key="7">
    <source>
        <dbReference type="ARBA" id="ARBA00049442"/>
    </source>
</evidence>
<dbReference type="GO" id="GO:0009423">
    <property type="term" value="P:chorismate biosynthetic process"/>
    <property type="evidence" value="ECO:0007669"/>
    <property type="project" value="UniProtKB-UniRule"/>
</dbReference>
<feature type="binding site" evidence="8">
    <location>
        <position position="246"/>
    </location>
    <ligand>
        <name>NADP(+)</name>
        <dbReference type="ChEBI" id="CHEBI:58349"/>
    </ligand>
</feature>
<feature type="binding site" evidence="8">
    <location>
        <begin position="158"/>
        <end position="163"/>
    </location>
    <ligand>
        <name>NADP(+)</name>
        <dbReference type="ChEBI" id="CHEBI:58349"/>
    </ligand>
</feature>
<dbReference type="Pfam" id="PF01488">
    <property type="entry name" value="Shikimate_DH"/>
    <property type="match status" value="1"/>
</dbReference>
<evidence type="ECO:0000256" key="6">
    <source>
        <dbReference type="ARBA" id="ARBA00023141"/>
    </source>
</evidence>
<dbReference type="PANTHER" id="PTHR21089">
    <property type="entry name" value="SHIKIMATE DEHYDROGENASE"/>
    <property type="match status" value="1"/>
</dbReference>
<evidence type="ECO:0000259" key="11">
    <source>
        <dbReference type="Pfam" id="PF18317"/>
    </source>
</evidence>
<dbReference type="HAMAP" id="MF_00222">
    <property type="entry name" value="Shikimate_DH_AroE"/>
    <property type="match status" value="1"/>
</dbReference>
<dbReference type="AlphaFoldDB" id="A0A1C3RGF7"/>
<dbReference type="EMBL" id="FLYE01000012">
    <property type="protein sequence ID" value="SCA56341.1"/>
    <property type="molecule type" value="Genomic_DNA"/>
</dbReference>
<feature type="active site" description="Proton acceptor" evidence="8">
    <location>
        <position position="71"/>
    </location>
</feature>
<comment type="catalytic activity">
    <reaction evidence="7 8">
        <text>shikimate + NADP(+) = 3-dehydroshikimate + NADPH + H(+)</text>
        <dbReference type="Rhea" id="RHEA:17737"/>
        <dbReference type="ChEBI" id="CHEBI:15378"/>
        <dbReference type="ChEBI" id="CHEBI:16630"/>
        <dbReference type="ChEBI" id="CHEBI:36208"/>
        <dbReference type="ChEBI" id="CHEBI:57783"/>
        <dbReference type="ChEBI" id="CHEBI:58349"/>
        <dbReference type="EC" id="1.1.1.25"/>
    </reaction>
</comment>
<feature type="binding site" evidence="8">
    <location>
        <position position="92"/>
    </location>
    <ligand>
        <name>shikimate</name>
        <dbReference type="ChEBI" id="CHEBI:36208"/>
    </ligand>
</feature>
<evidence type="ECO:0000256" key="3">
    <source>
        <dbReference type="ARBA" id="ARBA00022605"/>
    </source>
</evidence>
<evidence type="ECO:0000313" key="12">
    <source>
        <dbReference type="EMBL" id="SCA56341.1"/>
    </source>
</evidence>
<dbReference type="PANTHER" id="PTHR21089:SF1">
    <property type="entry name" value="BIFUNCTIONAL 3-DEHYDROQUINATE DEHYDRATASE_SHIKIMATE DEHYDROGENASE, CHLOROPLASTIC"/>
    <property type="match status" value="1"/>
</dbReference>
<keyword evidence="6 8" id="KW-0057">Aromatic amino acid biosynthesis</keyword>
<feature type="binding site" evidence="8">
    <location>
        <position position="67"/>
    </location>
    <ligand>
        <name>shikimate</name>
        <dbReference type="ChEBI" id="CHEBI:36208"/>
    </ligand>
</feature>
<proteinExistence type="inferred from homology"/>
<dbReference type="Pfam" id="PF08501">
    <property type="entry name" value="Shikimate_dh_N"/>
    <property type="match status" value="1"/>
</dbReference>
<comment type="pathway">
    <text evidence="1 8">Metabolic intermediate biosynthesis; chorismate biosynthesis; chorismate from D-erythrose 4-phosphate and phosphoenolpyruvate: step 4/7.</text>
</comment>
<dbReference type="GO" id="GO:0005829">
    <property type="term" value="C:cytosol"/>
    <property type="evidence" value="ECO:0007669"/>
    <property type="project" value="TreeGrafter"/>
</dbReference>
<dbReference type="Gene3D" id="3.40.50.10860">
    <property type="entry name" value="Leucine Dehydrogenase, chain A, domain 1"/>
    <property type="match status" value="1"/>
</dbReference>
<dbReference type="InterPro" id="IPR022893">
    <property type="entry name" value="Shikimate_DH_fam"/>
</dbReference>
<feature type="domain" description="Quinate/shikimate 5-dehydrogenase/glutamyl-tRNA reductase" evidence="9">
    <location>
        <begin position="125"/>
        <end position="195"/>
    </location>
</feature>
<dbReference type="EC" id="1.1.1.25" evidence="2 8"/>
<dbReference type="RefSeq" id="WP_069187011.1">
    <property type="nucleotide sequence ID" value="NZ_FLYE01000012.1"/>
</dbReference>
<evidence type="ECO:0000256" key="8">
    <source>
        <dbReference type="HAMAP-Rule" id="MF_00222"/>
    </source>
</evidence>
<dbReference type="Proteomes" id="UP000231658">
    <property type="component" value="Unassembled WGS sequence"/>
</dbReference>
<dbReference type="GO" id="GO:0008652">
    <property type="term" value="P:amino acid biosynthetic process"/>
    <property type="evidence" value="ECO:0007669"/>
    <property type="project" value="UniProtKB-KW"/>
</dbReference>
<feature type="binding site" evidence="8">
    <location>
        <position position="253"/>
    </location>
    <ligand>
        <name>shikimate</name>
        <dbReference type="ChEBI" id="CHEBI:36208"/>
    </ligand>
</feature>
<evidence type="ECO:0000259" key="10">
    <source>
        <dbReference type="Pfam" id="PF08501"/>
    </source>
</evidence>
<comment type="function">
    <text evidence="8">Involved in the biosynthesis of the chorismate, which leads to the biosynthesis of aromatic amino acids. Catalyzes the reversible NADPH linked reduction of 3-dehydroshikimate (DHSA) to yield shikimate (SA).</text>
</comment>
<comment type="caution">
    <text evidence="8">Lacks conserved residue(s) required for the propagation of feature annotation.</text>
</comment>
<accession>A0A1C3RGF7</accession>
<feature type="binding site" evidence="8">
    <location>
        <position position="225"/>
    </location>
    <ligand>
        <name>shikimate</name>
        <dbReference type="ChEBI" id="CHEBI:36208"/>
    </ligand>
</feature>
<dbReference type="GO" id="GO:0009073">
    <property type="term" value="P:aromatic amino acid family biosynthetic process"/>
    <property type="evidence" value="ECO:0007669"/>
    <property type="project" value="UniProtKB-KW"/>
</dbReference>
<keyword evidence="13" id="KW-1185">Reference proteome</keyword>
<dbReference type="GO" id="GO:0004764">
    <property type="term" value="F:shikimate 3-dehydrogenase (NADP+) activity"/>
    <property type="evidence" value="ECO:0007669"/>
    <property type="project" value="UniProtKB-UniRule"/>
</dbReference>
<feature type="binding site" evidence="8">
    <location>
        <position position="223"/>
    </location>
    <ligand>
        <name>NADP(+)</name>
        <dbReference type="ChEBI" id="CHEBI:58349"/>
    </ligand>
</feature>
<reference evidence="12 13" key="1">
    <citation type="submission" date="2016-07" db="EMBL/GenBank/DDBJ databases">
        <authorList>
            <person name="Lefevre C.T."/>
        </authorList>
    </citation>
    <scope>NUCLEOTIDE SEQUENCE [LARGE SCALE GENOMIC DNA]</scope>
    <source>
        <strain evidence="12">PR1</strain>
    </source>
</reference>
<dbReference type="UniPathway" id="UPA00053">
    <property type="reaction ID" value="UER00087"/>
</dbReference>
<feature type="binding site" evidence="8">
    <location>
        <begin position="134"/>
        <end position="138"/>
    </location>
    <ligand>
        <name>NADP(+)</name>
        <dbReference type="ChEBI" id="CHEBI:58349"/>
    </ligand>
</feature>
<dbReference type="InterPro" id="IPR041121">
    <property type="entry name" value="SDH_C"/>
</dbReference>
<comment type="subunit">
    <text evidence="8">Homodimer.</text>
</comment>
<dbReference type="InterPro" id="IPR006151">
    <property type="entry name" value="Shikm_DH/Glu-tRNA_Rdtase"/>
</dbReference>
<gene>
    <name evidence="8 12" type="primary">aroE</name>
    <name evidence="12" type="ORF">MTBPR1_20189</name>
</gene>
<comment type="similarity">
    <text evidence="8">Belongs to the shikimate dehydrogenase family.</text>
</comment>
<dbReference type="InterPro" id="IPR013708">
    <property type="entry name" value="Shikimate_DH-bd_N"/>
</dbReference>
<evidence type="ECO:0000256" key="2">
    <source>
        <dbReference type="ARBA" id="ARBA00012962"/>
    </source>
</evidence>
<dbReference type="NCBIfam" id="NF001312">
    <property type="entry name" value="PRK00258.1-4"/>
    <property type="match status" value="1"/>
</dbReference>
<feature type="binding site" evidence="8">
    <location>
        <position position="108"/>
    </location>
    <ligand>
        <name>shikimate</name>
        <dbReference type="ChEBI" id="CHEBI:36208"/>
    </ligand>
</feature>
<feature type="domain" description="Shikimate dehydrogenase substrate binding N-terminal" evidence="10">
    <location>
        <begin position="12"/>
        <end position="94"/>
    </location>
</feature>
<feature type="domain" description="SDH C-terminal" evidence="11">
    <location>
        <begin position="246"/>
        <end position="270"/>
    </location>
</feature>